<keyword evidence="2" id="KW-1185">Reference proteome</keyword>
<evidence type="ECO:0000313" key="1">
    <source>
        <dbReference type="EMBL" id="MEV5508653.1"/>
    </source>
</evidence>
<dbReference type="RefSeq" id="WP_109279536.1">
    <property type="nucleotide sequence ID" value="NZ_JBFAUK010000015.1"/>
</dbReference>
<gene>
    <name evidence="1" type="ORF">AB0L16_19670</name>
</gene>
<name>A0ABV3K145_STRON</name>
<proteinExistence type="predicted"/>
<accession>A0ABV3K145</accession>
<protein>
    <submittedName>
        <fullName evidence="1">Uncharacterized protein</fullName>
    </submittedName>
</protein>
<sequence>MQVLTASADIRCPHQGKVQLAASQQKLRIAGQYALVLTDLTGKQVAGGPAQGCAVQDVSPNKKCTATVSAVTGAATKLRIGGQPALLGNASGLVIGVPGGLFTVRDPGQQKTTAV</sequence>
<dbReference type="Proteomes" id="UP001552594">
    <property type="component" value="Unassembled WGS sequence"/>
</dbReference>
<comment type="caution">
    <text evidence="1">The sequence shown here is derived from an EMBL/GenBank/DDBJ whole genome shotgun (WGS) entry which is preliminary data.</text>
</comment>
<dbReference type="EMBL" id="JBFAUK010000015">
    <property type="protein sequence ID" value="MEV5508653.1"/>
    <property type="molecule type" value="Genomic_DNA"/>
</dbReference>
<reference evidence="1 2" key="1">
    <citation type="submission" date="2024-06" db="EMBL/GenBank/DDBJ databases">
        <title>The Natural Products Discovery Center: Release of the First 8490 Sequenced Strains for Exploring Actinobacteria Biosynthetic Diversity.</title>
        <authorList>
            <person name="Kalkreuter E."/>
            <person name="Kautsar S.A."/>
            <person name="Yang D."/>
            <person name="Bader C.D."/>
            <person name="Teijaro C.N."/>
            <person name="Fluegel L."/>
            <person name="Davis C.M."/>
            <person name="Simpson J.R."/>
            <person name="Lauterbach L."/>
            <person name="Steele A.D."/>
            <person name="Gui C."/>
            <person name="Meng S."/>
            <person name="Li G."/>
            <person name="Viehrig K."/>
            <person name="Ye F."/>
            <person name="Su P."/>
            <person name="Kiefer A.F."/>
            <person name="Nichols A."/>
            <person name="Cepeda A.J."/>
            <person name="Yan W."/>
            <person name="Fan B."/>
            <person name="Jiang Y."/>
            <person name="Adhikari A."/>
            <person name="Zheng C.-J."/>
            <person name="Schuster L."/>
            <person name="Cowan T.M."/>
            <person name="Smanski M.J."/>
            <person name="Chevrette M.G."/>
            <person name="De Carvalho L.P.S."/>
            <person name="Shen B."/>
        </authorList>
    </citation>
    <scope>NUCLEOTIDE SEQUENCE [LARGE SCALE GENOMIC DNA]</scope>
    <source>
        <strain evidence="1 2">NPDC052347</strain>
    </source>
</reference>
<organism evidence="1 2">
    <name type="scientific">Streptomyces orinoci</name>
    <name type="common">Streptoverticillium orinoci</name>
    <dbReference type="NCBI Taxonomy" id="67339"/>
    <lineage>
        <taxon>Bacteria</taxon>
        <taxon>Bacillati</taxon>
        <taxon>Actinomycetota</taxon>
        <taxon>Actinomycetes</taxon>
        <taxon>Kitasatosporales</taxon>
        <taxon>Streptomycetaceae</taxon>
        <taxon>Streptomyces</taxon>
    </lineage>
</organism>
<evidence type="ECO:0000313" key="2">
    <source>
        <dbReference type="Proteomes" id="UP001552594"/>
    </source>
</evidence>